<feature type="domain" description="Endonuclease/exonuclease/phosphatase" evidence="1">
    <location>
        <begin position="87"/>
        <end position="290"/>
    </location>
</feature>
<evidence type="ECO:0000313" key="2">
    <source>
        <dbReference type="EnsemblMetazoa" id="AALFPA23_000226.P37845"/>
    </source>
</evidence>
<dbReference type="RefSeq" id="XP_062714325.1">
    <property type="nucleotide sequence ID" value="XM_062858341.1"/>
</dbReference>
<evidence type="ECO:0000259" key="1">
    <source>
        <dbReference type="Pfam" id="PF03372"/>
    </source>
</evidence>
<dbReference type="SUPFAM" id="SSF56219">
    <property type="entry name" value="DNase I-like"/>
    <property type="match status" value="1"/>
</dbReference>
<dbReference type="GeneID" id="134291061"/>
<dbReference type="InterPro" id="IPR036691">
    <property type="entry name" value="Endo/exonu/phosph_ase_sf"/>
</dbReference>
<organism evidence="2 3">
    <name type="scientific">Aedes albopictus</name>
    <name type="common">Asian tiger mosquito</name>
    <name type="synonym">Stegomyia albopicta</name>
    <dbReference type="NCBI Taxonomy" id="7160"/>
    <lineage>
        <taxon>Eukaryota</taxon>
        <taxon>Metazoa</taxon>
        <taxon>Ecdysozoa</taxon>
        <taxon>Arthropoda</taxon>
        <taxon>Hexapoda</taxon>
        <taxon>Insecta</taxon>
        <taxon>Pterygota</taxon>
        <taxon>Neoptera</taxon>
        <taxon>Endopterygota</taxon>
        <taxon>Diptera</taxon>
        <taxon>Nematocera</taxon>
        <taxon>Culicoidea</taxon>
        <taxon>Culicidae</taxon>
        <taxon>Culicinae</taxon>
        <taxon>Aedini</taxon>
        <taxon>Aedes</taxon>
        <taxon>Stegomyia</taxon>
    </lineage>
</organism>
<name>A0ABM1XJJ0_AEDAL</name>
<proteinExistence type="predicted"/>
<dbReference type="PANTHER" id="PTHR33395:SF22">
    <property type="entry name" value="REVERSE TRANSCRIPTASE DOMAIN-CONTAINING PROTEIN"/>
    <property type="match status" value="1"/>
</dbReference>
<dbReference type="PANTHER" id="PTHR33395">
    <property type="entry name" value="TRANSCRIPTASE, PUTATIVE-RELATED-RELATED"/>
    <property type="match status" value="1"/>
</dbReference>
<dbReference type="EnsemblMetazoa" id="AALFPA23_000226.R37845">
    <property type="protein sequence ID" value="AALFPA23_000226.P37845"/>
    <property type="gene ID" value="AALFPA23_000226"/>
</dbReference>
<reference evidence="2" key="2">
    <citation type="submission" date="2025-05" db="UniProtKB">
        <authorList>
            <consortium name="EnsemblMetazoa"/>
        </authorList>
    </citation>
    <scope>IDENTIFICATION</scope>
    <source>
        <strain evidence="2">Foshan</strain>
    </source>
</reference>
<accession>A0ABM1XJJ0</accession>
<sequence>MLWYSTGSICDYVFIRSPVLPCAALVHHSRSGPVVGCGERVFQQPDYGEYPCLSESYQSLATVQTTSRTPGDAVTTRKEDRVVYYQNVGGLNTSVEDYRLAVSDGCYDIIVLIETWLDSRTLSSQVFGSDYEVFRCDRNSNNSSKSSGGGVLVAVRSGLKAKAIVNDSWTCLEQVWISVKMIDRTLFLCSLYIPPDRVRDTELIETHCQFVFTILDTALPTDVLVVGDFNLAGISWRPSHSGFLCVDSEHSQLHSGAISILDSYSAATLPQFNHVLNENGRTLDLCFVSTRDQAPYTAVAPCALVKDVPHHPPLIINVENSLVHDFEDAVASVSYDFRRADHRSIAEVLTSIDWEHVLDPGDVETAALTFSNILAYVVDRHVPKRIQSKASRSLWQTSELRKMKTIKRAALRQLTKHRTLALRNHYVRLNHEYQRTSRQCFSRYQRDIQLKFKSHPKSFWKYVNQQRKESGLPATMQLNGVSASTPRDICRLFAEKFASVFNEESLNADEVSIAARNVPPNGQMFSSIHVNDGMISRAASQLKSSNNTGPDGIPSAFLKKHISCLLDPLQRIYRMSLSSGIFPSCLGLPSVLI</sequence>
<dbReference type="InterPro" id="IPR005135">
    <property type="entry name" value="Endo/exonuclease/phosphatase"/>
</dbReference>
<dbReference type="Pfam" id="PF03372">
    <property type="entry name" value="Exo_endo_phos"/>
    <property type="match status" value="1"/>
</dbReference>
<protein>
    <recommendedName>
        <fullName evidence="1">Endonuclease/exonuclease/phosphatase domain-containing protein</fullName>
    </recommendedName>
</protein>
<evidence type="ECO:0000313" key="3">
    <source>
        <dbReference type="Proteomes" id="UP000069940"/>
    </source>
</evidence>
<keyword evidence="3" id="KW-1185">Reference proteome</keyword>
<dbReference type="Proteomes" id="UP000069940">
    <property type="component" value="Unassembled WGS sequence"/>
</dbReference>
<reference evidence="3" key="1">
    <citation type="journal article" date="2015" name="Proc. Natl. Acad. Sci. U.S.A.">
        <title>Genome sequence of the Asian Tiger mosquito, Aedes albopictus, reveals insights into its biology, genetics, and evolution.</title>
        <authorList>
            <person name="Chen X.G."/>
            <person name="Jiang X."/>
            <person name="Gu J."/>
            <person name="Xu M."/>
            <person name="Wu Y."/>
            <person name="Deng Y."/>
            <person name="Zhang C."/>
            <person name="Bonizzoni M."/>
            <person name="Dermauw W."/>
            <person name="Vontas J."/>
            <person name="Armbruster P."/>
            <person name="Huang X."/>
            <person name="Yang Y."/>
            <person name="Zhang H."/>
            <person name="He W."/>
            <person name="Peng H."/>
            <person name="Liu Y."/>
            <person name="Wu K."/>
            <person name="Chen J."/>
            <person name="Lirakis M."/>
            <person name="Topalis P."/>
            <person name="Van Leeuwen T."/>
            <person name="Hall A.B."/>
            <person name="Jiang X."/>
            <person name="Thorpe C."/>
            <person name="Mueller R.L."/>
            <person name="Sun C."/>
            <person name="Waterhouse R.M."/>
            <person name="Yan G."/>
            <person name="Tu Z.J."/>
            <person name="Fang X."/>
            <person name="James A.A."/>
        </authorList>
    </citation>
    <scope>NUCLEOTIDE SEQUENCE [LARGE SCALE GENOMIC DNA]</scope>
    <source>
        <strain evidence="3">Foshan</strain>
    </source>
</reference>
<dbReference type="Gene3D" id="3.60.10.10">
    <property type="entry name" value="Endonuclease/exonuclease/phosphatase"/>
    <property type="match status" value="1"/>
</dbReference>